<evidence type="ECO:0000313" key="1">
    <source>
        <dbReference type="EnsemblProtists" id="HpaP811686"/>
    </source>
</evidence>
<evidence type="ECO:0000313" key="2">
    <source>
        <dbReference type="Proteomes" id="UP000011713"/>
    </source>
</evidence>
<sequence length="97" mass="11166">MAFLQAVQYVDKCRIVAATVPNGAIGRRYELLYNFEHQKGWRRFSYLDQMSWRSTGASVCFCKLAPSDFALDCTGEVMGLTQTDRAMLRVHYTSRRC</sequence>
<proteinExistence type="predicted"/>
<reference evidence="1" key="2">
    <citation type="submission" date="2015-06" db="UniProtKB">
        <authorList>
            <consortium name="EnsemblProtists"/>
        </authorList>
    </citation>
    <scope>IDENTIFICATION</scope>
    <source>
        <strain evidence="1">Emoy2</strain>
    </source>
</reference>
<keyword evidence="2" id="KW-1185">Reference proteome</keyword>
<dbReference type="EMBL" id="JH598049">
    <property type="status" value="NOT_ANNOTATED_CDS"/>
    <property type="molecule type" value="Genomic_DNA"/>
</dbReference>
<name>M4BYN8_HYAAE</name>
<accession>M4BYN8</accession>
<reference evidence="2" key="1">
    <citation type="journal article" date="2010" name="Science">
        <title>Signatures of adaptation to obligate biotrophy in the Hyaloperonospora arabidopsidis genome.</title>
        <authorList>
            <person name="Baxter L."/>
            <person name="Tripathy S."/>
            <person name="Ishaque N."/>
            <person name="Boot N."/>
            <person name="Cabral A."/>
            <person name="Kemen E."/>
            <person name="Thines M."/>
            <person name="Ah-Fong A."/>
            <person name="Anderson R."/>
            <person name="Badejoko W."/>
            <person name="Bittner-Eddy P."/>
            <person name="Boore J.L."/>
            <person name="Chibucos M.C."/>
            <person name="Coates M."/>
            <person name="Dehal P."/>
            <person name="Delehaunty K."/>
            <person name="Dong S."/>
            <person name="Downton P."/>
            <person name="Dumas B."/>
            <person name="Fabro G."/>
            <person name="Fronick C."/>
            <person name="Fuerstenberg S.I."/>
            <person name="Fulton L."/>
            <person name="Gaulin E."/>
            <person name="Govers F."/>
            <person name="Hughes L."/>
            <person name="Humphray S."/>
            <person name="Jiang R.H."/>
            <person name="Judelson H."/>
            <person name="Kamoun S."/>
            <person name="Kyung K."/>
            <person name="Meijer H."/>
            <person name="Minx P."/>
            <person name="Morris P."/>
            <person name="Nelson J."/>
            <person name="Phuntumart V."/>
            <person name="Qutob D."/>
            <person name="Rehmany A."/>
            <person name="Rougon-Cardoso A."/>
            <person name="Ryden P."/>
            <person name="Torto-Alalibo T."/>
            <person name="Studholme D."/>
            <person name="Wang Y."/>
            <person name="Win J."/>
            <person name="Wood J."/>
            <person name="Clifton S.W."/>
            <person name="Rogers J."/>
            <person name="Van den Ackerveken G."/>
            <person name="Jones J.D."/>
            <person name="McDowell J.M."/>
            <person name="Beynon J."/>
            <person name="Tyler B.M."/>
        </authorList>
    </citation>
    <scope>NUCLEOTIDE SEQUENCE [LARGE SCALE GENOMIC DNA]</scope>
    <source>
        <strain evidence="2">Emoy2</strain>
    </source>
</reference>
<organism evidence="1 2">
    <name type="scientific">Hyaloperonospora arabidopsidis (strain Emoy2)</name>
    <name type="common">Downy mildew agent</name>
    <name type="synonym">Peronospora arabidopsidis</name>
    <dbReference type="NCBI Taxonomy" id="559515"/>
    <lineage>
        <taxon>Eukaryota</taxon>
        <taxon>Sar</taxon>
        <taxon>Stramenopiles</taxon>
        <taxon>Oomycota</taxon>
        <taxon>Peronosporomycetes</taxon>
        <taxon>Peronosporales</taxon>
        <taxon>Peronosporaceae</taxon>
        <taxon>Hyaloperonospora</taxon>
    </lineage>
</organism>
<dbReference type="EnsemblProtists" id="HpaT811686">
    <property type="protein sequence ID" value="HpaP811686"/>
    <property type="gene ID" value="HpaG811686"/>
</dbReference>
<protein>
    <submittedName>
        <fullName evidence="1">Uncharacterized protein</fullName>
    </submittedName>
</protein>
<dbReference type="VEuPathDB" id="FungiDB:HpaG811686"/>
<dbReference type="Proteomes" id="UP000011713">
    <property type="component" value="Unassembled WGS sequence"/>
</dbReference>
<dbReference type="AlphaFoldDB" id="M4BYN8"/>
<dbReference type="InParanoid" id="M4BYN8"/>
<dbReference type="HOGENOM" id="CLU_2351125_0_0_1"/>